<gene>
    <name evidence="1" type="ORF">BDY17DRAFT_119803</name>
</gene>
<protein>
    <submittedName>
        <fullName evidence="1">Uncharacterized protein</fullName>
    </submittedName>
</protein>
<organism evidence="1 2">
    <name type="scientific">Neohortaea acidophila</name>
    <dbReference type="NCBI Taxonomy" id="245834"/>
    <lineage>
        <taxon>Eukaryota</taxon>
        <taxon>Fungi</taxon>
        <taxon>Dikarya</taxon>
        <taxon>Ascomycota</taxon>
        <taxon>Pezizomycotina</taxon>
        <taxon>Dothideomycetes</taxon>
        <taxon>Dothideomycetidae</taxon>
        <taxon>Mycosphaerellales</taxon>
        <taxon>Teratosphaeriaceae</taxon>
        <taxon>Neohortaea</taxon>
    </lineage>
</organism>
<evidence type="ECO:0000313" key="1">
    <source>
        <dbReference type="EMBL" id="KAF2484030.1"/>
    </source>
</evidence>
<dbReference type="GeneID" id="54470297"/>
<dbReference type="RefSeq" id="XP_033590600.1">
    <property type="nucleotide sequence ID" value="XM_033729295.1"/>
</dbReference>
<dbReference type="AlphaFoldDB" id="A0A6A6PV87"/>
<keyword evidence="2" id="KW-1185">Reference proteome</keyword>
<reference evidence="1" key="1">
    <citation type="journal article" date="2020" name="Stud. Mycol.">
        <title>101 Dothideomycetes genomes: a test case for predicting lifestyles and emergence of pathogens.</title>
        <authorList>
            <person name="Haridas S."/>
            <person name="Albert R."/>
            <person name="Binder M."/>
            <person name="Bloem J."/>
            <person name="Labutti K."/>
            <person name="Salamov A."/>
            <person name="Andreopoulos B."/>
            <person name="Baker S."/>
            <person name="Barry K."/>
            <person name="Bills G."/>
            <person name="Bluhm B."/>
            <person name="Cannon C."/>
            <person name="Castanera R."/>
            <person name="Culley D."/>
            <person name="Daum C."/>
            <person name="Ezra D."/>
            <person name="Gonzalez J."/>
            <person name="Henrissat B."/>
            <person name="Kuo A."/>
            <person name="Liang C."/>
            <person name="Lipzen A."/>
            <person name="Lutzoni F."/>
            <person name="Magnuson J."/>
            <person name="Mondo S."/>
            <person name="Nolan M."/>
            <person name="Ohm R."/>
            <person name="Pangilinan J."/>
            <person name="Park H.-J."/>
            <person name="Ramirez L."/>
            <person name="Alfaro M."/>
            <person name="Sun H."/>
            <person name="Tritt A."/>
            <person name="Yoshinaga Y."/>
            <person name="Zwiers L.-H."/>
            <person name="Turgeon B."/>
            <person name="Goodwin S."/>
            <person name="Spatafora J."/>
            <person name="Crous P."/>
            <person name="Grigoriev I."/>
        </authorList>
    </citation>
    <scope>NUCLEOTIDE SEQUENCE</scope>
    <source>
        <strain evidence="1">CBS 113389</strain>
    </source>
</reference>
<evidence type="ECO:0000313" key="2">
    <source>
        <dbReference type="Proteomes" id="UP000799767"/>
    </source>
</evidence>
<sequence length="430" mass="46558">MAKTDVRDGSRLEDQIRGVLRCSMVASMPDRLPSLVRGLGEYGMGELGLDEANVYSASRSVARIVFEEDERRRKRRRARKDFGRVIRSKQRVIMKEHETDGEWGAKMAANGRCRYTKDFMVWGEQKCAAIIDRTNLGRGCGRAKTQGAAGAAQNWAIARAGSIGFTAMMMAAFCVRSVSWIATARQHAPLGLAPPGGVACPERPVLLTFASKSNGGGRISSNLALGWCVAPIDRATPGRDLREIPGSPVRGSGPSPGWARRYSEGINAMNAASSVHCRDGKGVIVLPCELRVVSKHLRAMPLSTPGRLRSGFGGGSWQDLQAANHRRGIRGGLPGTTPRLVIHLGNVLDFFPTRAARFRHLFFRGHLANFLCFPLLGFELGVPQARKMSRPSIQTNLGAHACCFFDGAESITVTHGPPSTHAAAHAVWPG</sequence>
<dbReference type="EMBL" id="MU001634">
    <property type="protein sequence ID" value="KAF2484030.1"/>
    <property type="molecule type" value="Genomic_DNA"/>
</dbReference>
<proteinExistence type="predicted"/>
<accession>A0A6A6PV87</accession>
<name>A0A6A6PV87_9PEZI</name>
<dbReference type="Proteomes" id="UP000799767">
    <property type="component" value="Unassembled WGS sequence"/>
</dbReference>